<gene>
    <name evidence="1" type="ORF">CTEN210_02159</name>
</gene>
<proteinExistence type="predicted"/>
<name>A0AAD3CID9_9STRA</name>
<accession>A0AAD3CID9</accession>
<reference evidence="1 2" key="1">
    <citation type="journal article" date="2021" name="Sci. Rep.">
        <title>The genome of the diatom Chaetoceros tenuissimus carries an ancient integrated fragment of an extant virus.</title>
        <authorList>
            <person name="Hongo Y."/>
            <person name="Kimura K."/>
            <person name="Takaki Y."/>
            <person name="Yoshida Y."/>
            <person name="Baba S."/>
            <person name="Kobayashi G."/>
            <person name="Nagasaki K."/>
            <person name="Hano T."/>
            <person name="Tomaru Y."/>
        </authorList>
    </citation>
    <scope>NUCLEOTIDE SEQUENCE [LARGE SCALE GENOMIC DNA]</scope>
    <source>
        <strain evidence="1 2">NIES-3715</strain>
    </source>
</reference>
<sequence>MTMHSRRFSFDLSLLGICLEESDIQIEDFINTSRLEYNKSTTITDLESDSMTSSLHSTNSTPSLQNPLQSFCPEDIICAHETNLAQSMAKTAWTCSRIIKLKHLKLKQEQVKSRYHDPHKIQKQLLAMQMRANESAKSRVSILLSLRTIRQRRIQDLEQNICQEVSSSSLDICPFDNYARSKIDQHSQKRMTTGAKLNFVRAYQAQFFPEY</sequence>
<dbReference type="EMBL" id="BLLK01000022">
    <property type="protein sequence ID" value="GFH45685.1"/>
    <property type="molecule type" value="Genomic_DNA"/>
</dbReference>
<organism evidence="1 2">
    <name type="scientific">Chaetoceros tenuissimus</name>
    <dbReference type="NCBI Taxonomy" id="426638"/>
    <lineage>
        <taxon>Eukaryota</taxon>
        <taxon>Sar</taxon>
        <taxon>Stramenopiles</taxon>
        <taxon>Ochrophyta</taxon>
        <taxon>Bacillariophyta</taxon>
        <taxon>Coscinodiscophyceae</taxon>
        <taxon>Chaetocerotophycidae</taxon>
        <taxon>Chaetocerotales</taxon>
        <taxon>Chaetocerotaceae</taxon>
        <taxon>Chaetoceros</taxon>
    </lineage>
</organism>
<dbReference type="Proteomes" id="UP001054902">
    <property type="component" value="Unassembled WGS sequence"/>
</dbReference>
<keyword evidence="2" id="KW-1185">Reference proteome</keyword>
<dbReference type="AlphaFoldDB" id="A0AAD3CID9"/>
<evidence type="ECO:0000313" key="2">
    <source>
        <dbReference type="Proteomes" id="UP001054902"/>
    </source>
</evidence>
<protein>
    <submittedName>
        <fullName evidence="1">Uncharacterized protein</fullName>
    </submittedName>
</protein>
<evidence type="ECO:0000313" key="1">
    <source>
        <dbReference type="EMBL" id="GFH45685.1"/>
    </source>
</evidence>
<comment type="caution">
    <text evidence="1">The sequence shown here is derived from an EMBL/GenBank/DDBJ whole genome shotgun (WGS) entry which is preliminary data.</text>
</comment>